<dbReference type="eggNOG" id="KOG1912">
    <property type="taxonomic scope" value="Eukaryota"/>
</dbReference>
<dbReference type="InterPro" id="IPR057853">
    <property type="entry name" value="Beta-prop_WDR11_2nd"/>
</dbReference>
<dbReference type="GeneID" id="8581990"/>
<sequence>MPHTVPGCLHPSNGRNTIDWNDGGLIAYGSHNVIFIVDVLRYKRIQSIEHHQSAINIVRWSPARSPFADSSTFQPIVASADISGHIFISNAITAVQINQFSHPNSSVLQMYWYPWKDISRDYLLVLHSSSTVVLWNTVTGEKVWSHTYTHVPLFDFTVDPFSLRNVIFSSSGNKVLVCSDIALSEPASSGHLFQVTSEDGSTTTTNTNIYLITYHKAYRNTVFIAINSSLHLVNPELMCCLARVPIESNIVSWMPSSRRDALFAVHSNGAATLRVAKFEPTEEKKPNASFSMEKICQTECVRPMNNQRIVAASLCPTTQSTVSVLYQNGKLVFWQLSNGRVPLIYRASFIEDLFGFNVNLDTKPIGELSLHQLSQMGALSSGVTCVRMRPMDELTKVENDPFGTVDYTNTSNAQFPANTALGTLHLAAVGTNSGTVHLVDVFSSQIYRDFSVQPSLVKCLEWGGVYSLVTAGYNHSLSASQIVRNDVFITDIRTGLARRIRPETDESPITIIRVSYYHCYLALAFQREPLEIWDLKGLRMLRKMSRSCPIIIDMAWSNKHHSFKTTESTLQSVYKENLVLLDSENRIYHIPLRGLHVRDGKMVNTQWKSASAQICAMTWKDDMLAVGDVEGNLVVWDLGRRQSRQVRDVSHSRVLRMTFSRLAGDHTMAVLHSKEVTLWDTEAMTRIQSIRMDASKLCLDADLCGLSPLVLTNDNTLRFVVSNSKNQPLMDKGKYSCFNSRIISFFQTELPFVYHDDANQVVRNWLEGTGSRKSSADRSPDEKQEENFLDDALTWLENQKNPLIETLEADVSKLRRERIVRRFTGDHFSADLISIVIDRFARSDTDHLPPNLQMFWDNAKFKERESRVISVACAAEQAMERRLVEQAVVVGGNAKERVTDRLIVSADLRYASIKAALLVSSQDNEKAKSLIKLIATNLIASDLIEDGVELLFLVGAGGDACKYLQSQKLWTKSIVYAKVGMGLVDPSEVEAKWIGHLADEAKQIRVLAEASRLNWPDVVEATSSVDPILARLILRTTTSTPPLSSCPTP</sequence>
<dbReference type="RefSeq" id="XP_045094370.1">
    <property type="nucleotide sequence ID" value="XM_045236550.1"/>
</dbReference>
<gene>
    <name evidence="2 4" type="ORF">CBG10826</name>
    <name evidence="2" type="ORF">CBG_10826</name>
</gene>
<dbReference type="HOGENOM" id="CLU_318149_0_0_1"/>
<dbReference type="SMART" id="SM00320">
    <property type="entry name" value="WD40"/>
    <property type="match status" value="4"/>
</dbReference>
<dbReference type="WormBase" id="CBG10826">
    <property type="protein sequence ID" value="CBP02624"/>
    <property type="gene ID" value="WBGene00032095"/>
</dbReference>
<accession>A8XBW1</accession>
<dbReference type="CTD" id="8581990"/>
<dbReference type="Pfam" id="PF23752">
    <property type="entry name" value="Beta-prop_WDR11_2nd"/>
    <property type="match status" value="1"/>
</dbReference>
<dbReference type="PANTHER" id="PTHR14593">
    <property type="entry name" value="WD REPEAT-CONTAINING PROTEIN 11"/>
    <property type="match status" value="1"/>
</dbReference>
<dbReference type="InParanoid" id="A8XBW1"/>
<evidence type="ECO:0000313" key="2">
    <source>
        <dbReference type="EMBL" id="CAP30127.2"/>
    </source>
</evidence>
<dbReference type="PANTHER" id="PTHR14593:SF5">
    <property type="entry name" value="WD REPEAT-CONTAINING PROTEIN 11"/>
    <property type="match status" value="1"/>
</dbReference>
<dbReference type="SUPFAM" id="SSF50978">
    <property type="entry name" value="WD40 repeat-like"/>
    <property type="match status" value="2"/>
</dbReference>
<dbReference type="InterPro" id="IPR015943">
    <property type="entry name" value="WD40/YVTN_repeat-like_dom_sf"/>
</dbReference>
<dbReference type="InterPro" id="IPR036322">
    <property type="entry name" value="WD40_repeat_dom_sf"/>
</dbReference>
<dbReference type="KEGG" id="cbr:CBG_10826"/>
<keyword evidence="3" id="KW-1185">Reference proteome</keyword>
<dbReference type="Proteomes" id="UP000008549">
    <property type="component" value="Unassembled WGS sequence"/>
</dbReference>
<dbReference type="FunCoup" id="A8XBW1">
    <property type="interactions" value="2142"/>
</dbReference>
<reference evidence="2 3" key="1">
    <citation type="journal article" date="2003" name="PLoS Biol.">
        <title>The genome sequence of Caenorhabditis briggsae: a platform for comparative genomics.</title>
        <authorList>
            <person name="Stein L.D."/>
            <person name="Bao Z."/>
            <person name="Blasiar D."/>
            <person name="Blumenthal T."/>
            <person name="Brent M.R."/>
            <person name="Chen N."/>
            <person name="Chinwalla A."/>
            <person name="Clarke L."/>
            <person name="Clee C."/>
            <person name="Coghlan A."/>
            <person name="Coulson A."/>
            <person name="D'Eustachio P."/>
            <person name="Fitch D.H."/>
            <person name="Fulton L.A."/>
            <person name="Fulton R.E."/>
            <person name="Griffiths-Jones S."/>
            <person name="Harris T.W."/>
            <person name="Hillier L.W."/>
            <person name="Kamath R."/>
            <person name="Kuwabara P.E."/>
            <person name="Mardis E.R."/>
            <person name="Marra M.A."/>
            <person name="Miner T.L."/>
            <person name="Minx P."/>
            <person name="Mullikin J.C."/>
            <person name="Plumb R.W."/>
            <person name="Rogers J."/>
            <person name="Schein J.E."/>
            <person name="Sohrmann M."/>
            <person name="Spieth J."/>
            <person name="Stajich J.E."/>
            <person name="Wei C."/>
            <person name="Willey D."/>
            <person name="Wilson R.K."/>
            <person name="Durbin R."/>
            <person name="Waterston R.H."/>
        </authorList>
    </citation>
    <scope>NUCLEOTIDE SEQUENCE [LARGE SCALE GENOMIC DNA]</scope>
    <source>
        <strain evidence="2 3">AF16</strain>
    </source>
</reference>
<dbReference type="STRING" id="6238.A8XBW1"/>
<dbReference type="OMA" id="EPLEIWD"/>
<proteinExistence type="predicted"/>
<evidence type="ECO:0000313" key="4">
    <source>
        <dbReference type="WormBase" id="CBG10826"/>
    </source>
</evidence>
<protein>
    <submittedName>
        <fullName evidence="2">Protein CBG10826</fullName>
    </submittedName>
</protein>
<dbReference type="InterPro" id="IPR001680">
    <property type="entry name" value="WD40_rpt"/>
</dbReference>
<dbReference type="AlphaFoldDB" id="A8XBW1"/>
<evidence type="ECO:0000259" key="1">
    <source>
        <dbReference type="Pfam" id="PF23752"/>
    </source>
</evidence>
<evidence type="ECO:0000313" key="3">
    <source>
        <dbReference type="Proteomes" id="UP000008549"/>
    </source>
</evidence>
<dbReference type="EMBL" id="HE600915">
    <property type="protein sequence ID" value="CAP30127.2"/>
    <property type="molecule type" value="Genomic_DNA"/>
</dbReference>
<dbReference type="FunFam" id="2.130.10.10:FF:002398">
    <property type="entry name" value="Protein CBG10826"/>
    <property type="match status" value="1"/>
</dbReference>
<dbReference type="Gene3D" id="2.130.10.10">
    <property type="entry name" value="YVTN repeat-like/Quinoprotein amine dehydrogenase"/>
    <property type="match status" value="3"/>
</dbReference>
<feature type="domain" description="WDR11 second beta-propeller" evidence="1">
    <location>
        <begin position="418"/>
        <end position="545"/>
    </location>
</feature>
<organism evidence="2 3">
    <name type="scientific">Caenorhabditis briggsae</name>
    <dbReference type="NCBI Taxonomy" id="6238"/>
    <lineage>
        <taxon>Eukaryota</taxon>
        <taxon>Metazoa</taxon>
        <taxon>Ecdysozoa</taxon>
        <taxon>Nematoda</taxon>
        <taxon>Chromadorea</taxon>
        <taxon>Rhabditida</taxon>
        <taxon>Rhabditina</taxon>
        <taxon>Rhabditomorpha</taxon>
        <taxon>Rhabditoidea</taxon>
        <taxon>Rhabditidae</taxon>
        <taxon>Peloderinae</taxon>
        <taxon>Caenorhabditis</taxon>
    </lineage>
</organism>
<dbReference type="GO" id="GO:0005737">
    <property type="term" value="C:cytoplasm"/>
    <property type="evidence" value="ECO:0000318"/>
    <property type="project" value="GO_Central"/>
</dbReference>
<reference evidence="2 3" key="2">
    <citation type="journal article" date="2011" name="PLoS Genet.">
        <title>Caenorhabditis briggsae recombinant inbred line genotypes reveal inter-strain incompatibility and the evolution of recombination.</title>
        <authorList>
            <person name="Ross J.A."/>
            <person name="Koboldt D.C."/>
            <person name="Staisch J.E."/>
            <person name="Chamberlin H.M."/>
            <person name="Gupta B.P."/>
            <person name="Miller R.D."/>
            <person name="Baird S.E."/>
            <person name="Haag E.S."/>
        </authorList>
    </citation>
    <scope>NUCLEOTIDE SEQUENCE [LARGE SCALE GENOMIC DNA]</scope>
    <source>
        <strain evidence="2 3">AF16</strain>
    </source>
</reference>
<name>A8XBW1_CAEBR</name>
<dbReference type="FunFam" id="2.130.10.10:FF:003670">
    <property type="entry name" value="Protein CBG10826"/>
    <property type="match status" value="1"/>
</dbReference>
<dbReference type="InterPro" id="IPR039694">
    <property type="entry name" value="WDR11"/>
</dbReference>